<keyword evidence="1" id="KW-0472">Membrane</keyword>
<dbReference type="EMBL" id="CP139960">
    <property type="protein sequence ID" value="WQD40122.1"/>
    <property type="molecule type" value="Genomic_DNA"/>
</dbReference>
<feature type="transmembrane region" description="Helical" evidence="1">
    <location>
        <begin position="25"/>
        <end position="48"/>
    </location>
</feature>
<evidence type="ECO:0000313" key="2">
    <source>
        <dbReference type="EMBL" id="WQD40122.1"/>
    </source>
</evidence>
<sequence>MQDDDLFSDFERAEQYKRRFKARGVLIIVCSLVSFVLGMLVMLLILVFT</sequence>
<dbReference type="RefSeq" id="WP_162817760.1">
    <property type="nucleotide sequence ID" value="NZ_CP139960.1"/>
</dbReference>
<proteinExistence type="predicted"/>
<gene>
    <name evidence="2" type="ORF">U0035_08185</name>
</gene>
<keyword evidence="3" id="KW-1185">Reference proteome</keyword>
<keyword evidence="1" id="KW-1133">Transmembrane helix</keyword>
<protein>
    <submittedName>
        <fullName evidence="2">Uncharacterized protein</fullName>
    </submittedName>
</protein>
<organism evidence="2 3">
    <name type="scientific">Niabella yanshanensis</name>
    <dbReference type="NCBI Taxonomy" id="577386"/>
    <lineage>
        <taxon>Bacteria</taxon>
        <taxon>Pseudomonadati</taxon>
        <taxon>Bacteroidota</taxon>
        <taxon>Chitinophagia</taxon>
        <taxon>Chitinophagales</taxon>
        <taxon>Chitinophagaceae</taxon>
        <taxon>Niabella</taxon>
    </lineage>
</organism>
<accession>A0ABZ0WC16</accession>
<keyword evidence="1" id="KW-0812">Transmembrane</keyword>
<name>A0ABZ0WC16_9BACT</name>
<dbReference type="Proteomes" id="UP001325680">
    <property type="component" value="Chromosome"/>
</dbReference>
<reference evidence="2 3" key="1">
    <citation type="submission" date="2023-12" db="EMBL/GenBank/DDBJ databases">
        <title>Genome sequencing and assembly of bacterial species from a model synthetic community.</title>
        <authorList>
            <person name="Hogle S.L."/>
        </authorList>
    </citation>
    <scope>NUCLEOTIDE SEQUENCE [LARGE SCALE GENOMIC DNA]</scope>
    <source>
        <strain evidence="2 3">HAMBI_3031</strain>
    </source>
</reference>
<evidence type="ECO:0000313" key="3">
    <source>
        <dbReference type="Proteomes" id="UP001325680"/>
    </source>
</evidence>
<evidence type="ECO:0000256" key="1">
    <source>
        <dbReference type="SAM" id="Phobius"/>
    </source>
</evidence>